<reference evidence="1" key="1">
    <citation type="submission" date="2020-05" db="EMBL/GenBank/DDBJ databases">
        <authorList>
            <person name="Chiriac C."/>
            <person name="Salcher M."/>
            <person name="Ghai R."/>
            <person name="Kavagutti S V."/>
        </authorList>
    </citation>
    <scope>NUCLEOTIDE SEQUENCE</scope>
</reference>
<dbReference type="SUPFAM" id="SSF52540">
    <property type="entry name" value="P-loop containing nucleoside triphosphate hydrolases"/>
    <property type="match status" value="1"/>
</dbReference>
<dbReference type="InterPro" id="IPR027417">
    <property type="entry name" value="P-loop_NTPase"/>
</dbReference>
<proteinExistence type="predicted"/>
<gene>
    <name evidence="1" type="ORF">UFOPK2761_01622</name>
</gene>
<organism evidence="1">
    <name type="scientific">freshwater metagenome</name>
    <dbReference type="NCBI Taxonomy" id="449393"/>
    <lineage>
        <taxon>unclassified sequences</taxon>
        <taxon>metagenomes</taxon>
        <taxon>ecological metagenomes</taxon>
    </lineage>
</organism>
<protein>
    <submittedName>
        <fullName evidence="1">Unannotated protein</fullName>
    </submittedName>
</protein>
<dbReference type="Gene3D" id="3.40.50.300">
    <property type="entry name" value="P-loop containing nucleotide triphosphate hydrolases"/>
    <property type="match status" value="1"/>
</dbReference>
<name>A0A6J6TDA4_9ZZZZ</name>
<accession>A0A6J6TDA4</accession>
<dbReference type="AlphaFoldDB" id="A0A6J6TDA4"/>
<dbReference type="EMBL" id="CAEZYQ010000011">
    <property type="protein sequence ID" value="CAB4745402.1"/>
    <property type="molecule type" value="Genomic_DNA"/>
</dbReference>
<evidence type="ECO:0000313" key="1">
    <source>
        <dbReference type="EMBL" id="CAB4745402.1"/>
    </source>
</evidence>
<sequence>MTRPLYLHIGLQKTGTSYLQGLFLGNQDVLREHGLDVHPRQRREAYWLMLDVRDRLRPHNPPQAREVLRGLPEALRSAPGRAALVSEESFSPAEDHQLRRLLDACSDREVHLVVTARDLARQIPSVWQQGLQSGRSITFPAYLARLHETQGTPAPIWWQKDLPAVLEKWGRHVPAERIHVVTVPPAGAEKDLLLRRFCSVLGVDPAHLDRSSVGRDNRGLRLEQAEVLRRVNAGIPDELKRRDVYGDVGKRGFSVAVLGGTEGRRILLPRSEAAWCQELSEAYVEHLRSGGYDVVGDVEDLLPREESFAPDEQEVTEEQVAQASVAALTTMVSRQLESHREVKDRQLAALEPGWRARVGRGVRRVLGRS</sequence>